<comment type="caution">
    <text evidence="2">The sequence shown here is derived from an EMBL/GenBank/DDBJ whole genome shotgun (WGS) entry which is preliminary data.</text>
</comment>
<accession>A0A8J5FFF1</accession>
<sequence>MQKSFEAYFNSADFNVADFNAISAASQQVMQKSFEADFNSADFNAADFNVISAASDMLLRWWSYRYRPPQRSGLLAASLVLLIPSFFPSLFIPLGRTFPSIFSEWNAPQPKHLSLLKGALQHRTSIDKKSELWAPLAPQGWKPCIRPSSTSCKYCIAVRLHGQLRSLLFPCLIFLDGFVG</sequence>
<keyword evidence="3" id="KW-1185">Reference proteome</keyword>
<keyword evidence="1" id="KW-0472">Membrane</keyword>
<proteinExistence type="predicted"/>
<evidence type="ECO:0000313" key="2">
    <source>
        <dbReference type="EMBL" id="KAG6486195.1"/>
    </source>
</evidence>
<keyword evidence="1" id="KW-0812">Transmembrane</keyword>
<dbReference type="AlphaFoldDB" id="A0A8J5FFF1"/>
<organism evidence="2 3">
    <name type="scientific">Zingiber officinale</name>
    <name type="common">Ginger</name>
    <name type="synonym">Amomum zingiber</name>
    <dbReference type="NCBI Taxonomy" id="94328"/>
    <lineage>
        <taxon>Eukaryota</taxon>
        <taxon>Viridiplantae</taxon>
        <taxon>Streptophyta</taxon>
        <taxon>Embryophyta</taxon>
        <taxon>Tracheophyta</taxon>
        <taxon>Spermatophyta</taxon>
        <taxon>Magnoliopsida</taxon>
        <taxon>Liliopsida</taxon>
        <taxon>Zingiberales</taxon>
        <taxon>Zingiberaceae</taxon>
        <taxon>Zingiber</taxon>
    </lineage>
</organism>
<keyword evidence="1" id="KW-1133">Transmembrane helix</keyword>
<dbReference type="EMBL" id="JACMSC010000015">
    <property type="protein sequence ID" value="KAG6486195.1"/>
    <property type="molecule type" value="Genomic_DNA"/>
</dbReference>
<reference evidence="2 3" key="1">
    <citation type="submission" date="2020-08" db="EMBL/GenBank/DDBJ databases">
        <title>Plant Genome Project.</title>
        <authorList>
            <person name="Zhang R.-G."/>
        </authorList>
    </citation>
    <scope>NUCLEOTIDE SEQUENCE [LARGE SCALE GENOMIC DNA]</scope>
    <source>
        <tissue evidence="2">Rhizome</tissue>
    </source>
</reference>
<feature type="transmembrane region" description="Helical" evidence="1">
    <location>
        <begin position="74"/>
        <end position="94"/>
    </location>
</feature>
<gene>
    <name evidence="2" type="ORF">ZIOFF_054765</name>
</gene>
<evidence type="ECO:0000313" key="3">
    <source>
        <dbReference type="Proteomes" id="UP000734854"/>
    </source>
</evidence>
<dbReference type="Proteomes" id="UP000734854">
    <property type="component" value="Unassembled WGS sequence"/>
</dbReference>
<name>A0A8J5FFF1_ZINOF</name>
<protein>
    <submittedName>
        <fullName evidence="2">Uncharacterized protein</fullName>
    </submittedName>
</protein>
<evidence type="ECO:0000256" key="1">
    <source>
        <dbReference type="SAM" id="Phobius"/>
    </source>
</evidence>